<gene>
    <name evidence="3" type="ORF">PoB_006160300</name>
</gene>
<keyword evidence="1" id="KW-0472">Membrane</keyword>
<evidence type="ECO:0000256" key="1">
    <source>
        <dbReference type="SAM" id="Phobius"/>
    </source>
</evidence>
<feature type="transmembrane region" description="Helical" evidence="1">
    <location>
        <begin position="65"/>
        <end position="82"/>
    </location>
</feature>
<feature type="transmembrane region" description="Helical" evidence="1">
    <location>
        <begin position="130"/>
        <end position="158"/>
    </location>
</feature>
<accession>A0AAV4CT24</accession>
<protein>
    <submittedName>
        <fullName evidence="3">Uncharacterized protein</fullName>
    </submittedName>
</protein>
<evidence type="ECO:0000256" key="2">
    <source>
        <dbReference type="SAM" id="SignalP"/>
    </source>
</evidence>
<keyword evidence="1" id="KW-0812">Transmembrane</keyword>
<dbReference type="Proteomes" id="UP000735302">
    <property type="component" value="Unassembled WGS sequence"/>
</dbReference>
<sequence length="178" mass="19578">MLPSLLCNVPLLSALLLVRGTDKVKWTRNASFYCFKYSPCKAIKIWGSKYFLSNLSCTKSHKMDFAAVIVFFFHSDCIFGLVEKYSNIKMASNMSLFETFLAQIAADSDSDSHYFPEGEQVVHPDKEDDALITGVLVVVTMAAVVIAVVVLVLVVVAADAVSVDMKMAHIIVADTVIM</sequence>
<keyword evidence="4" id="KW-1185">Reference proteome</keyword>
<dbReference type="AlphaFoldDB" id="A0AAV4CT24"/>
<reference evidence="3 4" key="1">
    <citation type="journal article" date="2021" name="Elife">
        <title>Chloroplast acquisition without the gene transfer in kleptoplastic sea slugs, Plakobranchus ocellatus.</title>
        <authorList>
            <person name="Maeda T."/>
            <person name="Takahashi S."/>
            <person name="Yoshida T."/>
            <person name="Shimamura S."/>
            <person name="Takaki Y."/>
            <person name="Nagai Y."/>
            <person name="Toyoda A."/>
            <person name="Suzuki Y."/>
            <person name="Arimoto A."/>
            <person name="Ishii H."/>
            <person name="Satoh N."/>
            <person name="Nishiyama T."/>
            <person name="Hasebe M."/>
            <person name="Maruyama T."/>
            <person name="Minagawa J."/>
            <person name="Obokata J."/>
            <person name="Shigenobu S."/>
        </authorList>
    </citation>
    <scope>NUCLEOTIDE SEQUENCE [LARGE SCALE GENOMIC DNA]</scope>
</reference>
<feature type="chain" id="PRO_5043349109" evidence="2">
    <location>
        <begin position="21"/>
        <end position="178"/>
    </location>
</feature>
<feature type="signal peptide" evidence="2">
    <location>
        <begin position="1"/>
        <end position="20"/>
    </location>
</feature>
<name>A0AAV4CT24_9GAST</name>
<comment type="caution">
    <text evidence="3">The sequence shown here is derived from an EMBL/GenBank/DDBJ whole genome shotgun (WGS) entry which is preliminary data.</text>
</comment>
<proteinExistence type="predicted"/>
<keyword evidence="1" id="KW-1133">Transmembrane helix</keyword>
<keyword evidence="2" id="KW-0732">Signal</keyword>
<dbReference type="EMBL" id="BLXT01006957">
    <property type="protein sequence ID" value="GFO35098.1"/>
    <property type="molecule type" value="Genomic_DNA"/>
</dbReference>
<evidence type="ECO:0000313" key="3">
    <source>
        <dbReference type="EMBL" id="GFO35098.1"/>
    </source>
</evidence>
<organism evidence="3 4">
    <name type="scientific">Plakobranchus ocellatus</name>
    <dbReference type="NCBI Taxonomy" id="259542"/>
    <lineage>
        <taxon>Eukaryota</taxon>
        <taxon>Metazoa</taxon>
        <taxon>Spiralia</taxon>
        <taxon>Lophotrochozoa</taxon>
        <taxon>Mollusca</taxon>
        <taxon>Gastropoda</taxon>
        <taxon>Heterobranchia</taxon>
        <taxon>Euthyneura</taxon>
        <taxon>Panpulmonata</taxon>
        <taxon>Sacoglossa</taxon>
        <taxon>Placobranchoidea</taxon>
        <taxon>Plakobranchidae</taxon>
        <taxon>Plakobranchus</taxon>
    </lineage>
</organism>
<evidence type="ECO:0000313" key="4">
    <source>
        <dbReference type="Proteomes" id="UP000735302"/>
    </source>
</evidence>